<gene>
    <name evidence="6" type="ORF">JCGZ_24636</name>
</gene>
<organism evidence="6 7">
    <name type="scientific">Jatropha curcas</name>
    <name type="common">Barbados nut</name>
    <dbReference type="NCBI Taxonomy" id="180498"/>
    <lineage>
        <taxon>Eukaryota</taxon>
        <taxon>Viridiplantae</taxon>
        <taxon>Streptophyta</taxon>
        <taxon>Embryophyta</taxon>
        <taxon>Tracheophyta</taxon>
        <taxon>Spermatophyta</taxon>
        <taxon>Magnoliopsida</taxon>
        <taxon>eudicotyledons</taxon>
        <taxon>Gunneridae</taxon>
        <taxon>Pentapetalae</taxon>
        <taxon>rosids</taxon>
        <taxon>fabids</taxon>
        <taxon>Malpighiales</taxon>
        <taxon>Euphorbiaceae</taxon>
        <taxon>Crotonoideae</taxon>
        <taxon>Jatropheae</taxon>
        <taxon>Jatropha</taxon>
    </lineage>
</organism>
<dbReference type="KEGG" id="jcu:105631333"/>
<dbReference type="PANTHER" id="PTHR47847:SF2">
    <property type="entry name" value="FCS-LIKE ZINC FINGER 17-RELATED"/>
    <property type="match status" value="1"/>
</dbReference>
<dbReference type="InterPro" id="IPR007650">
    <property type="entry name" value="Zf-FLZ_dom"/>
</dbReference>
<comment type="similarity">
    <text evidence="1">Belongs to the FLZ family.</text>
</comment>
<dbReference type="InterPro" id="IPR044181">
    <property type="entry name" value="FLZ17/18"/>
</dbReference>
<keyword evidence="3" id="KW-0863">Zinc-finger</keyword>
<accession>A0A067KWV2</accession>
<dbReference type="EMBL" id="KK914327">
    <property type="protein sequence ID" value="KDP40637.1"/>
    <property type="molecule type" value="Genomic_DNA"/>
</dbReference>
<keyword evidence="7" id="KW-1185">Reference proteome</keyword>
<evidence type="ECO:0000259" key="5">
    <source>
        <dbReference type="PROSITE" id="PS51795"/>
    </source>
</evidence>
<sequence>MLAKFKSPFKMLGGYSQDSETVSSKKALMVVGLQTLVQISERKSNYIVIKSTMKKVYHHRPPAATTTIESCYLKSCCLCNKNLSLDKDVYMYRGDQGFCSIECRNRQIVLDEMKELEISTKQMRKSYRHCGSAGRNEIHLLLEELRRRDKAVPHTHKKHWAIVS</sequence>
<keyword evidence="2" id="KW-0479">Metal-binding</keyword>
<evidence type="ECO:0000256" key="2">
    <source>
        <dbReference type="ARBA" id="ARBA00022723"/>
    </source>
</evidence>
<dbReference type="STRING" id="180498.A0A067KWV2"/>
<dbReference type="PANTHER" id="PTHR47847">
    <property type="entry name" value="FCS-LIKE ZINC FINGER 17"/>
    <property type="match status" value="1"/>
</dbReference>
<evidence type="ECO:0000256" key="1">
    <source>
        <dbReference type="ARBA" id="ARBA00009374"/>
    </source>
</evidence>
<evidence type="ECO:0000313" key="6">
    <source>
        <dbReference type="EMBL" id="KDP40637.1"/>
    </source>
</evidence>
<proteinExistence type="inferred from homology"/>
<feature type="domain" description="FLZ-type" evidence="5">
    <location>
        <begin position="71"/>
        <end position="115"/>
    </location>
</feature>
<evidence type="ECO:0000256" key="3">
    <source>
        <dbReference type="ARBA" id="ARBA00022771"/>
    </source>
</evidence>
<name>A0A067KWV2_JATCU</name>
<dbReference type="AlphaFoldDB" id="A0A067KWV2"/>
<feature type="zinc finger region" description="FLZ-type" evidence="4">
    <location>
        <begin position="71"/>
        <end position="115"/>
    </location>
</feature>
<dbReference type="GO" id="GO:0008270">
    <property type="term" value="F:zinc ion binding"/>
    <property type="evidence" value="ECO:0007669"/>
    <property type="project" value="UniProtKB-KW"/>
</dbReference>
<protein>
    <recommendedName>
        <fullName evidence="5">FLZ-type domain-containing protein</fullName>
    </recommendedName>
</protein>
<dbReference type="PROSITE" id="PS51795">
    <property type="entry name" value="ZF_FLZ"/>
    <property type="match status" value="1"/>
</dbReference>
<dbReference type="Pfam" id="PF04570">
    <property type="entry name" value="zf-FLZ"/>
    <property type="match status" value="1"/>
</dbReference>
<evidence type="ECO:0000313" key="7">
    <source>
        <dbReference type="Proteomes" id="UP000027138"/>
    </source>
</evidence>
<dbReference type="OrthoDB" id="1927223at2759"/>
<reference evidence="6 7" key="1">
    <citation type="journal article" date="2014" name="PLoS ONE">
        <title>Global Analysis of Gene Expression Profiles in Physic Nut (Jatropha curcas L.) Seedlings Exposed to Salt Stress.</title>
        <authorList>
            <person name="Zhang L."/>
            <person name="Zhang C."/>
            <person name="Wu P."/>
            <person name="Chen Y."/>
            <person name="Li M."/>
            <person name="Jiang H."/>
            <person name="Wu G."/>
        </authorList>
    </citation>
    <scope>NUCLEOTIDE SEQUENCE [LARGE SCALE GENOMIC DNA]</scope>
    <source>
        <strain evidence="7">cv. GZQX0401</strain>
        <tissue evidence="6">Young leaves</tissue>
    </source>
</reference>
<dbReference type="Proteomes" id="UP000027138">
    <property type="component" value="Unassembled WGS sequence"/>
</dbReference>
<keyword evidence="3" id="KW-0862">Zinc</keyword>
<evidence type="ECO:0000256" key="4">
    <source>
        <dbReference type="PROSITE-ProRule" id="PRU01131"/>
    </source>
</evidence>